<protein>
    <submittedName>
        <fullName evidence="1">Uncharacterized protein</fullName>
    </submittedName>
</protein>
<dbReference type="EMBL" id="JAVHNR010000001">
    <property type="protein sequence ID" value="KAK6356020.1"/>
    <property type="molecule type" value="Genomic_DNA"/>
</dbReference>
<dbReference type="Proteomes" id="UP001313282">
    <property type="component" value="Unassembled WGS sequence"/>
</dbReference>
<comment type="caution">
    <text evidence="1">The sequence shown here is derived from an EMBL/GenBank/DDBJ whole genome shotgun (WGS) entry which is preliminary data.</text>
</comment>
<gene>
    <name evidence="1" type="ORF">TWF718_000393</name>
</gene>
<sequence>MSTESWPDAFESTRSYPSLRATVPRPKLKRKANMTATVIKGAFSDEYWSQKAGNWSDIFPIQNVLTLIQKVCDKVFDQHQDDMVRQFPYRKQGKIVKNAMYTEFFILLDLEGALIGDDYKTLILEMLEATDFSNVDYHQNNVGSTAQPVTSERWLFEYCMRRTWDNRISRAKTKDPRTKKRIRGMARFIPET</sequence>
<accession>A0AAN8P134</accession>
<name>A0AAN8P134_9PEZI</name>
<proteinExistence type="predicted"/>
<evidence type="ECO:0000313" key="2">
    <source>
        <dbReference type="Proteomes" id="UP001313282"/>
    </source>
</evidence>
<dbReference type="AlphaFoldDB" id="A0AAN8P134"/>
<reference evidence="1 2" key="1">
    <citation type="submission" date="2019-10" db="EMBL/GenBank/DDBJ databases">
        <authorList>
            <person name="Palmer J.M."/>
        </authorList>
    </citation>
    <scope>NUCLEOTIDE SEQUENCE [LARGE SCALE GENOMIC DNA]</scope>
    <source>
        <strain evidence="1 2">TWF718</strain>
    </source>
</reference>
<evidence type="ECO:0000313" key="1">
    <source>
        <dbReference type="EMBL" id="KAK6356020.1"/>
    </source>
</evidence>
<keyword evidence="2" id="KW-1185">Reference proteome</keyword>
<organism evidence="1 2">
    <name type="scientific">Orbilia javanica</name>
    <dbReference type="NCBI Taxonomy" id="47235"/>
    <lineage>
        <taxon>Eukaryota</taxon>
        <taxon>Fungi</taxon>
        <taxon>Dikarya</taxon>
        <taxon>Ascomycota</taxon>
        <taxon>Pezizomycotina</taxon>
        <taxon>Orbiliomycetes</taxon>
        <taxon>Orbiliales</taxon>
        <taxon>Orbiliaceae</taxon>
        <taxon>Orbilia</taxon>
    </lineage>
</organism>